<name>A0A8J3NE05_9ACTN</name>
<evidence type="ECO:0000313" key="1">
    <source>
        <dbReference type="EMBL" id="GID13552.1"/>
    </source>
</evidence>
<reference evidence="1" key="1">
    <citation type="submission" date="2021-01" db="EMBL/GenBank/DDBJ databases">
        <title>Whole genome shotgun sequence of Actinocatenispora rupis NBRC 107355.</title>
        <authorList>
            <person name="Komaki H."/>
            <person name="Tamura T."/>
        </authorList>
    </citation>
    <scope>NUCLEOTIDE SEQUENCE</scope>
    <source>
        <strain evidence="1">NBRC 107355</strain>
    </source>
</reference>
<keyword evidence="2" id="KW-1185">Reference proteome</keyword>
<comment type="caution">
    <text evidence="1">The sequence shown here is derived from an EMBL/GenBank/DDBJ whole genome shotgun (WGS) entry which is preliminary data.</text>
</comment>
<dbReference type="AlphaFoldDB" id="A0A8J3NE05"/>
<dbReference type="Proteomes" id="UP000612808">
    <property type="component" value="Unassembled WGS sequence"/>
</dbReference>
<protein>
    <submittedName>
        <fullName evidence="1">Uncharacterized protein</fullName>
    </submittedName>
</protein>
<dbReference type="EMBL" id="BOMB01000024">
    <property type="protein sequence ID" value="GID13552.1"/>
    <property type="molecule type" value="Genomic_DNA"/>
</dbReference>
<dbReference type="Pfam" id="PF19944">
    <property type="entry name" value="DUF6406"/>
    <property type="match status" value="1"/>
</dbReference>
<dbReference type="InterPro" id="IPR045642">
    <property type="entry name" value="DUF6406"/>
</dbReference>
<proteinExistence type="predicted"/>
<organism evidence="1 2">
    <name type="scientific">Actinocatenispora rupis</name>
    <dbReference type="NCBI Taxonomy" id="519421"/>
    <lineage>
        <taxon>Bacteria</taxon>
        <taxon>Bacillati</taxon>
        <taxon>Actinomycetota</taxon>
        <taxon>Actinomycetes</taxon>
        <taxon>Micromonosporales</taxon>
        <taxon>Micromonosporaceae</taxon>
        <taxon>Actinocatenispora</taxon>
    </lineage>
</organism>
<gene>
    <name evidence="1" type="ORF">Aru02nite_44410</name>
</gene>
<evidence type="ECO:0000313" key="2">
    <source>
        <dbReference type="Proteomes" id="UP000612808"/>
    </source>
</evidence>
<accession>A0A8J3NE05</accession>
<dbReference type="RefSeq" id="WP_203660678.1">
    <property type="nucleotide sequence ID" value="NZ_BAAAZM010000011.1"/>
</dbReference>
<sequence length="89" mass="9329">MADIVVELAHGTVAVLGTARVGAVAVSTDEGPLTVELAVLPADGEEYDVEVSVGERVAIGGVRWLVDDVDVVDLDNYVVRLRAVTDPMP</sequence>